<reference evidence="8" key="1">
    <citation type="journal article" date="2023" name="Front. Mar. Sci.">
        <title>A new Merluccius polli reference genome to investigate the effects of global change in West African waters.</title>
        <authorList>
            <person name="Mateo J.L."/>
            <person name="Blanco-Fernandez C."/>
            <person name="Garcia-Vazquez E."/>
            <person name="Machado-Schiaffino G."/>
        </authorList>
    </citation>
    <scope>NUCLEOTIDE SEQUENCE</scope>
    <source>
        <strain evidence="8">C29</strain>
        <tissue evidence="8">Fin</tissue>
    </source>
</reference>
<dbReference type="Pfam" id="PF02319">
    <property type="entry name" value="WHD_E2F_TDP"/>
    <property type="match status" value="1"/>
</dbReference>
<evidence type="ECO:0000256" key="5">
    <source>
        <dbReference type="RuleBase" id="RU003796"/>
    </source>
</evidence>
<accession>A0AA47N1R4</accession>
<dbReference type="SUPFAM" id="SSF144074">
    <property type="entry name" value="E2F-DP heterodimerization region"/>
    <property type="match status" value="1"/>
</dbReference>
<feature type="region of interest" description="Disordered" evidence="6">
    <location>
        <begin position="225"/>
        <end position="251"/>
    </location>
</feature>
<dbReference type="InterPro" id="IPR037241">
    <property type="entry name" value="E2F-DP_heterodim"/>
</dbReference>
<dbReference type="AlphaFoldDB" id="A0AA47N1R4"/>
<dbReference type="InterPro" id="IPR032198">
    <property type="entry name" value="E2F_CC-MB"/>
</dbReference>
<keyword evidence="4 5" id="KW-0804">Transcription</keyword>
<organism evidence="8 9">
    <name type="scientific">Merluccius polli</name>
    <name type="common">Benguela hake</name>
    <name type="synonym">Merluccius cadenati</name>
    <dbReference type="NCBI Taxonomy" id="89951"/>
    <lineage>
        <taxon>Eukaryota</taxon>
        <taxon>Metazoa</taxon>
        <taxon>Chordata</taxon>
        <taxon>Craniata</taxon>
        <taxon>Vertebrata</taxon>
        <taxon>Euteleostomi</taxon>
        <taxon>Actinopterygii</taxon>
        <taxon>Neopterygii</taxon>
        <taxon>Teleostei</taxon>
        <taxon>Neoteleostei</taxon>
        <taxon>Acanthomorphata</taxon>
        <taxon>Zeiogadaria</taxon>
        <taxon>Gadariae</taxon>
        <taxon>Gadiformes</taxon>
        <taxon>Gadoidei</taxon>
        <taxon>Merlucciidae</taxon>
        <taxon>Merluccius</taxon>
    </lineage>
</organism>
<dbReference type="GO" id="GO:0046983">
    <property type="term" value="F:protein dimerization activity"/>
    <property type="evidence" value="ECO:0007669"/>
    <property type="project" value="InterPro"/>
</dbReference>
<keyword evidence="5" id="KW-0539">Nucleus</keyword>
<comment type="subcellular location">
    <subcellularLocation>
        <location evidence="5">Nucleus</location>
    </subcellularLocation>
</comment>
<name>A0AA47N1R4_MERPO</name>
<dbReference type="InterPro" id="IPR036390">
    <property type="entry name" value="WH_DNA-bd_sf"/>
</dbReference>
<dbReference type="Pfam" id="PF16421">
    <property type="entry name" value="E2F_CC-MB"/>
    <property type="match status" value="1"/>
</dbReference>
<dbReference type="SMART" id="SM01372">
    <property type="entry name" value="E2F_TDP"/>
    <property type="match status" value="1"/>
</dbReference>
<dbReference type="PANTHER" id="PTHR12081:SF42">
    <property type="entry name" value="TRANSCRIPTION FACTOR E2F4"/>
    <property type="match status" value="1"/>
</dbReference>
<dbReference type="CDD" id="cd14660">
    <property type="entry name" value="E2F_DD"/>
    <property type="match status" value="1"/>
</dbReference>
<dbReference type="FunFam" id="1.10.10.10:FF:000008">
    <property type="entry name" value="E2F transcription factor 1"/>
    <property type="match status" value="1"/>
</dbReference>
<evidence type="ECO:0000256" key="2">
    <source>
        <dbReference type="ARBA" id="ARBA00023015"/>
    </source>
</evidence>
<dbReference type="GO" id="GO:0000981">
    <property type="term" value="F:DNA-binding transcription factor activity, RNA polymerase II-specific"/>
    <property type="evidence" value="ECO:0007669"/>
    <property type="project" value="TreeGrafter"/>
</dbReference>
<dbReference type="PANTHER" id="PTHR12081">
    <property type="entry name" value="TRANSCRIPTION FACTOR E2F"/>
    <property type="match status" value="1"/>
</dbReference>
<sequence>MYDEFMEAITSTSTVRSERSLGLLTIKFVTLLQEAKDGVVNLKEAADHLAVKQKRRIYDITNVLEGIGLIEKTSKNSVQWTGVGLSGSPQDDNRLTLLRSELEDLEHKETVLDQQKVWVQQSIKNTTEDSGNLSYPCPICQWWSLGCICNTLLVVRAPHGTLLDVPIPKAVEDCEEQYQIHLKSVNGPIDVLLINKDPTASAPVTLPVPPSRDLFSKSKRAASSEAAHKLKTRGRQPTSQGPLPVESSPSTAAVCSKTGAREDTSADIIADLMTSEVFTPLLKLSPPPSERDYSYNLDESEGISDLFDIRVLKT</sequence>
<evidence type="ECO:0000256" key="3">
    <source>
        <dbReference type="ARBA" id="ARBA00023125"/>
    </source>
</evidence>
<dbReference type="InterPro" id="IPR003316">
    <property type="entry name" value="E2F_WHTH_DNA-bd_dom"/>
</dbReference>
<gene>
    <name evidence="8" type="primary">E2F5</name>
    <name evidence="8" type="ORF">N1851_009196</name>
</gene>
<comment type="similarity">
    <text evidence="1 5">Belongs to the E2F/DP family.</text>
</comment>
<evidence type="ECO:0000259" key="7">
    <source>
        <dbReference type="SMART" id="SM01372"/>
    </source>
</evidence>
<dbReference type="SUPFAM" id="SSF46785">
    <property type="entry name" value="Winged helix' DNA-binding domain"/>
    <property type="match status" value="1"/>
</dbReference>
<dbReference type="Gene3D" id="6.10.250.540">
    <property type="match status" value="1"/>
</dbReference>
<feature type="compositionally biased region" description="Polar residues" evidence="6">
    <location>
        <begin position="235"/>
        <end position="251"/>
    </location>
</feature>
<evidence type="ECO:0000313" key="9">
    <source>
        <dbReference type="Proteomes" id="UP001174136"/>
    </source>
</evidence>
<feature type="domain" description="E2F/DP family winged-helix DNA-binding" evidence="7">
    <location>
        <begin position="16"/>
        <end position="82"/>
    </location>
</feature>
<keyword evidence="9" id="KW-1185">Reference proteome</keyword>
<dbReference type="GO" id="GO:0090575">
    <property type="term" value="C:RNA polymerase II transcription regulator complex"/>
    <property type="evidence" value="ECO:0007669"/>
    <property type="project" value="TreeGrafter"/>
</dbReference>
<evidence type="ECO:0000256" key="4">
    <source>
        <dbReference type="ARBA" id="ARBA00023163"/>
    </source>
</evidence>
<evidence type="ECO:0000256" key="6">
    <source>
        <dbReference type="SAM" id="MobiDB-lite"/>
    </source>
</evidence>
<dbReference type="Gene3D" id="1.10.10.10">
    <property type="entry name" value="Winged helix-like DNA-binding domain superfamily/Winged helix DNA-binding domain"/>
    <property type="match status" value="1"/>
</dbReference>
<keyword evidence="3 5" id="KW-0238">DNA-binding</keyword>
<dbReference type="InterPro" id="IPR015633">
    <property type="entry name" value="E2F"/>
</dbReference>
<proteinExistence type="inferred from homology"/>
<keyword evidence="2 5" id="KW-0805">Transcription regulation</keyword>
<dbReference type="GO" id="GO:0000978">
    <property type="term" value="F:RNA polymerase II cis-regulatory region sequence-specific DNA binding"/>
    <property type="evidence" value="ECO:0007669"/>
    <property type="project" value="InterPro"/>
</dbReference>
<dbReference type="InterPro" id="IPR036388">
    <property type="entry name" value="WH-like_DNA-bd_sf"/>
</dbReference>
<comment type="caution">
    <text evidence="8">The sequence shown here is derived from an EMBL/GenBank/DDBJ whole genome shotgun (WGS) entry which is preliminary data.</text>
</comment>
<dbReference type="Proteomes" id="UP001174136">
    <property type="component" value="Unassembled WGS sequence"/>
</dbReference>
<dbReference type="EMBL" id="JAOPHQ010001705">
    <property type="protein sequence ID" value="KAK0150056.1"/>
    <property type="molecule type" value="Genomic_DNA"/>
</dbReference>
<protein>
    <submittedName>
        <fullName evidence="8">Transcription factor E2F5</fullName>
    </submittedName>
</protein>
<evidence type="ECO:0000256" key="1">
    <source>
        <dbReference type="ARBA" id="ARBA00010940"/>
    </source>
</evidence>
<evidence type="ECO:0000313" key="8">
    <source>
        <dbReference type="EMBL" id="KAK0150056.1"/>
    </source>
</evidence>